<protein>
    <submittedName>
        <fullName evidence="2">Uncharacterized protein</fullName>
    </submittedName>
</protein>
<proteinExistence type="predicted"/>
<dbReference type="EMBL" id="LSRQ01003776">
    <property type="protein sequence ID" value="OAY70801.1"/>
    <property type="molecule type" value="Genomic_DNA"/>
</dbReference>
<feature type="non-terminal residue" evidence="2">
    <location>
        <position position="301"/>
    </location>
</feature>
<feature type="non-terminal residue" evidence="2">
    <location>
        <position position="1"/>
    </location>
</feature>
<feature type="region of interest" description="Disordered" evidence="1">
    <location>
        <begin position="68"/>
        <end position="124"/>
    </location>
</feature>
<evidence type="ECO:0000256" key="1">
    <source>
        <dbReference type="SAM" id="MobiDB-lite"/>
    </source>
</evidence>
<reference evidence="2 3" key="1">
    <citation type="journal article" date="2016" name="DNA Res.">
        <title>The draft genome of MD-2 pineapple using hybrid error correction of long reads.</title>
        <authorList>
            <person name="Redwan R.M."/>
            <person name="Saidin A."/>
            <person name="Kumar S.V."/>
        </authorList>
    </citation>
    <scope>NUCLEOTIDE SEQUENCE [LARGE SCALE GENOMIC DNA]</scope>
    <source>
        <strain evidence="3">cv. MD2</strain>
        <tissue evidence="2">Leaf</tissue>
    </source>
</reference>
<dbReference type="Pfam" id="PF03004">
    <property type="entry name" value="Transposase_24"/>
    <property type="match status" value="1"/>
</dbReference>
<dbReference type="Proteomes" id="UP000092600">
    <property type="component" value="Unassembled WGS sequence"/>
</dbReference>
<dbReference type="AlphaFoldDB" id="A0A199V1N4"/>
<dbReference type="PANTHER" id="PTHR33144">
    <property type="entry name" value="OS10G0409366 PROTEIN-RELATED"/>
    <property type="match status" value="1"/>
</dbReference>
<evidence type="ECO:0000313" key="2">
    <source>
        <dbReference type="EMBL" id="OAY70801.1"/>
    </source>
</evidence>
<dbReference type="InterPro" id="IPR004252">
    <property type="entry name" value="Probable_transposase_24"/>
</dbReference>
<gene>
    <name evidence="2" type="ORF">ACMD2_15606</name>
</gene>
<organism evidence="2 3">
    <name type="scientific">Ananas comosus</name>
    <name type="common">Pineapple</name>
    <name type="synonym">Ananas ananas</name>
    <dbReference type="NCBI Taxonomy" id="4615"/>
    <lineage>
        <taxon>Eukaryota</taxon>
        <taxon>Viridiplantae</taxon>
        <taxon>Streptophyta</taxon>
        <taxon>Embryophyta</taxon>
        <taxon>Tracheophyta</taxon>
        <taxon>Spermatophyta</taxon>
        <taxon>Magnoliopsida</taxon>
        <taxon>Liliopsida</taxon>
        <taxon>Poales</taxon>
        <taxon>Bromeliaceae</taxon>
        <taxon>Bromelioideae</taxon>
        <taxon>Ananas</taxon>
    </lineage>
</organism>
<comment type="caution">
    <text evidence="2">The sequence shown here is derived from an EMBL/GenBank/DDBJ whole genome shotgun (WGS) entry which is preliminary data.</text>
</comment>
<feature type="compositionally biased region" description="Polar residues" evidence="1">
    <location>
        <begin position="68"/>
        <end position="78"/>
    </location>
</feature>
<accession>A0A199V1N4</accession>
<name>A0A199V1N4_ANACO</name>
<sequence>RGSAEAPPPPLCLPILLSISVSAPARSSVPEIVPPPPRKGTIFSALAAASATMMAESKNSKAHVINSNRALTSSQKNVGFQPHKPWLRSQSKKPEHTPPPTKKKGRGPTTNPNAKKRKGESKGEVILSKRLSQAVGGEQLTEFITEMGVVLRQYAPLNVKNWAEVPIHYKDKMWDDLMEKYNGIDGFIKEVMYNFNHMYREWRHRKHLHYKQFETDEERLQNCLHDITESDWASLVEYFGSEPFKRMSARNKANRAKQSTSSICGRKSFASVLYDMKNSEFANKPMTTKMKERQLEIFPTY</sequence>
<dbReference type="PANTHER" id="PTHR33144:SF25">
    <property type="entry name" value="DUF4216 DOMAIN-CONTAINING PROTEIN"/>
    <property type="match status" value="1"/>
</dbReference>
<evidence type="ECO:0000313" key="3">
    <source>
        <dbReference type="Proteomes" id="UP000092600"/>
    </source>
</evidence>